<keyword evidence="2" id="KW-1277">Toxin-antitoxin system</keyword>
<keyword evidence="4" id="KW-1185">Reference proteome</keyword>
<sequence length="99" mass="11219">MSYSVKLTAKAREDIKRLYAYLLDRDEPAAGRALDAIEKAVTVLESFPFSCRQAPGDNSFFRELVIPFGSSGYVALFEIEDSETVTILAVRHQREDDYH</sequence>
<accession>A0A1C7P3Y4</accession>
<organism evidence="3 4">
    <name type="scientific">Pararhizobium polonicum</name>
    <dbReference type="NCBI Taxonomy" id="1612624"/>
    <lineage>
        <taxon>Bacteria</taxon>
        <taxon>Pseudomonadati</taxon>
        <taxon>Pseudomonadota</taxon>
        <taxon>Alphaproteobacteria</taxon>
        <taxon>Hyphomicrobiales</taxon>
        <taxon>Rhizobiaceae</taxon>
        <taxon>Rhizobium/Agrobacterium group</taxon>
        <taxon>Pararhizobium</taxon>
    </lineage>
</organism>
<dbReference type="PATRIC" id="fig|1612624.7.peg.1215"/>
<protein>
    <submittedName>
        <fullName evidence="3">Plasmid stabilization protein</fullName>
    </submittedName>
</protein>
<dbReference type="AlphaFoldDB" id="A0A1C7P3Y4"/>
<proteinExistence type="inferred from homology"/>
<dbReference type="PANTHER" id="PTHR33755:SF7">
    <property type="entry name" value="TOXIN MODULE OF TOXIN-ANTITOXIN SYSTEM RELE_STBE FAMILY"/>
    <property type="match status" value="1"/>
</dbReference>
<dbReference type="Pfam" id="PF05016">
    <property type="entry name" value="ParE_toxin"/>
    <property type="match status" value="1"/>
</dbReference>
<dbReference type="RefSeq" id="WP_068952673.1">
    <property type="nucleotide sequence ID" value="NZ_LGLV01000005.1"/>
</dbReference>
<dbReference type="OrthoDB" id="121597at2"/>
<dbReference type="InterPro" id="IPR035093">
    <property type="entry name" value="RelE/ParE_toxin_dom_sf"/>
</dbReference>
<comment type="caution">
    <text evidence="3">The sequence shown here is derived from an EMBL/GenBank/DDBJ whole genome shotgun (WGS) entry which is preliminary data.</text>
</comment>
<gene>
    <name evidence="3" type="ORF">ADU59_05810</name>
</gene>
<comment type="similarity">
    <text evidence="1">Belongs to the RelE toxin family.</text>
</comment>
<dbReference type="InterPro" id="IPR007712">
    <property type="entry name" value="RelE/ParE_toxin"/>
</dbReference>
<dbReference type="PANTHER" id="PTHR33755">
    <property type="entry name" value="TOXIN PARE1-RELATED"/>
    <property type="match status" value="1"/>
</dbReference>
<dbReference type="Gene3D" id="3.30.2310.20">
    <property type="entry name" value="RelE-like"/>
    <property type="match status" value="1"/>
</dbReference>
<dbReference type="EMBL" id="LGLV01000005">
    <property type="protein sequence ID" value="OBZ95917.1"/>
    <property type="molecule type" value="Genomic_DNA"/>
</dbReference>
<reference evidence="3 4" key="1">
    <citation type="journal article" date="2016" name="Syst. Appl. Microbiol.">
        <title>Pararhizobium polonicum sp. nov. isolated from tumors on stone fruit rootstocks.</title>
        <authorList>
            <person name="Pulawska J."/>
            <person name="Kuzmanovic N."/>
            <person name="Willems A."/>
            <person name="Pothier J.F."/>
        </authorList>
    </citation>
    <scope>NUCLEOTIDE SEQUENCE [LARGE SCALE GENOMIC DNA]</scope>
    <source>
        <strain evidence="3 4">F5.1</strain>
    </source>
</reference>
<dbReference type="InterPro" id="IPR051803">
    <property type="entry name" value="TA_system_RelE-like_toxin"/>
</dbReference>
<evidence type="ECO:0000313" key="3">
    <source>
        <dbReference type="EMBL" id="OBZ95917.1"/>
    </source>
</evidence>
<dbReference type="Proteomes" id="UP000093111">
    <property type="component" value="Unassembled WGS sequence"/>
</dbReference>
<evidence type="ECO:0000256" key="2">
    <source>
        <dbReference type="ARBA" id="ARBA00022649"/>
    </source>
</evidence>
<name>A0A1C7P3Y4_9HYPH</name>
<dbReference type="STRING" id="1612624.ADU59_05810"/>
<evidence type="ECO:0000313" key="4">
    <source>
        <dbReference type="Proteomes" id="UP000093111"/>
    </source>
</evidence>
<evidence type="ECO:0000256" key="1">
    <source>
        <dbReference type="ARBA" id="ARBA00006226"/>
    </source>
</evidence>